<dbReference type="Pfam" id="PF10304">
    <property type="entry name" value="RTP1_C2"/>
    <property type="match status" value="1"/>
</dbReference>
<dbReference type="Pfam" id="PF23565">
    <property type="entry name" value="ARM_TANGO6"/>
    <property type="match status" value="1"/>
</dbReference>
<feature type="region of interest" description="Disordered" evidence="2">
    <location>
        <begin position="763"/>
        <end position="825"/>
    </location>
</feature>
<feature type="compositionally biased region" description="Low complexity" evidence="2">
    <location>
        <begin position="811"/>
        <end position="825"/>
    </location>
</feature>
<keyword evidence="8" id="KW-1185">Reference proteome</keyword>
<organism evidence="7 8">
    <name type="scientific">Falco tinnunculus</name>
    <name type="common">Common kestrel</name>
    <dbReference type="NCBI Taxonomy" id="100819"/>
    <lineage>
        <taxon>Eukaryota</taxon>
        <taxon>Metazoa</taxon>
        <taxon>Chordata</taxon>
        <taxon>Craniata</taxon>
        <taxon>Vertebrata</taxon>
        <taxon>Euteleostomi</taxon>
        <taxon>Archelosauria</taxon>
        <taxon>Archosauria</taxon>
        <taxon>Dinosauria</taxon>
        <taxon>Saurischia</taxon>
        <taxon>Theropoda</taxon>
        <taxon>Coelurosauria</taxon>
        <taxon>Aves</taxon>
        <taxon>Neognathae</taxon>
        <taxon>Neoaves</taxon>
        <taxon>Telluraves</taxon>
        <taxon>Australaves</taxon>
        <taxon>Falconiformes</taxon>
        <taxon>Falconidae</taxon>
        <taxon>Falco</taxon>
    </lineage>
</organism>
<proteinExistence type="inferred from homology"/>
<dbReference type="OMA" id="QVATLIC"/>
<feature type="region of interest" description="Disordered" evidence="2">
    <location>
        <begin position="1"/>
        <end position="26"/>
    </location>
</feature>
<dbReference type="InterPro" id="IPR039600">
    <property type="entry name" value="TANGO6/Rtp1"/>
</dbReference>
<evidence type="ECO:0000259" key="3">
    <source>
        <dbReference type="Pfam" id="PF10304"/>
    </source>
</evidence>
<evidence type="ECO:0000256" key="1">
    <source>
        <dbReference type="ARBA" id="ARBA00005724"/>
    </source>
</evidence>
<dbReference type="AlphaFoldDB" id="A0A8C4U563"/>
<dbReference type="Proteomes" id="UP000694562">
    <property type="component" value="Unplaced"/>
</dbReference>
<sequence length="1089" mass="115642">MAAESRAPPLHGGAKMAGGAGPETGTELERVVEALELLLRPPAGPGERDGAAGPGPELRPETLRSNAAALAERLRREPGWAALRGLRDAVLARSPALAAGAAAEAEPGWAVACGLLALLLCLRERLAALAAVPAARGPGPGAAPPPSADTLSVAQGRSVARALRAAVGLGLLPYLPPGVGQRPGPPASPSVLPAICGARLLTATTALTEVARHPALGSPLLARHLGLLLASLCLLGHGPTAHSQSVPEAERAWCREALRDILDRVYQPLAVRELLVLQGRPKQSPLSPGEETKPALVRAPAWLRRLCGQLLSERLMRPSGVQSVVRGIMEGTGAGGAGAEAAAVDWRKCDMVAKILASCPQQCLSLEDYYRLVCPQILDLLHIQDKLTARQFQRVATTTLLTMVKEHPQLAQKYLLQPLLAPLLRCSETAELAVEDLSAGSVLVTEAELSSCVEDVLKVYVVGNDSSSLLLQSLQSVLGVVFSLYSFAKQNVSYLRSPCQEILLWFLEKSERDVSLSVLEGFAGLNSSVHVLHPRCRFCAGSEGGATIAVEETVSDEDEALYQKISSEQRHVEDLVELLSHCQKSGLAGDFFICCLKALTHVAAEDEVTSNSDVEPGRSLLELEQYHAGQRRKLQVLQLVATLCESVSDTVFTDVAQVEAFVAATLQRACVSSARGPGAAAEAQTLAMAMGLVAAVLGGAVQLQSSDFAVLKRLVPLLEELSRTYPNPLTQELAADLRIAICTHGAFSPATVGAAADGVLGKKPGMGMQSPAGIPGRPPGPGSGPTLPQHSRSSPSAPRERSEEQSMCHEPGAVGPAPAPCADSPAPAGLQEILVSAYDPQPPGRAAALRHLASLITQRDPEALQLQEKLLQVFLENLQHEDAFVYLSAIQGVALLSSEYPERILPVLLARYRCPAQGTEDTMAAVTRMKLGEVLMRVIQALGDMVFKHREPLIQAFLQGTRDADSTLRASSLSNLGELCQRLGFQLGSVLQEVTSCLTAIAKTDPKAEVRRAAVHVVVVLLRGLSEKATEVLRDVLRDLYRLLKHVVVAEPDGATVLHAQLALEELDAVMRRVLFPAQTLEKKIMVLP</sequence>
<reference evidence="7" key="2">
    <citation type="submission" date="2025-09" db="UniProtKB">
        <authorList>
            <consortium name="Ensembl"/>
        </authorList>
    </citation>
    <scope>IDENTIFICATION</scope>
</reference>
<dbReference type="InterPro" id="IPR019414">
    <property type="entry name" value="Rtp1_C2"/>
</dbReference>
<evidence type="ECO:0000256" key="2">
    <source>
        <dbReference type="SAM" id="MobiDB-lite"/>
    </source>
</evidence>
<dbReference type="InterPro" id="IPR057347">
    <property type="entry name" value="TANGO6_N"/>
</dbReference>
<dbReference type="InterPro" id="IPR019451">
    <property type="entry name" value="Rtp1_C1"/>
</dbReference>
<dbReference type="FunFam" id="1.25.10.10:FF:000429">
    <property type="entry name" value="Transport and golgi organization 6 homolog"/>
    <property type="match status" value="1"/>
</dbReference>
<evidence type="ECO:0000259" key="4">
    <source>
        <dbReference type="Pfam" id="PF10363"/>
    </source>
</evidence>
<dbReference type="Pfam" id="PF25267">
    <property type="entry name" value="TANGO6_N"/>
    <property type="match status" value="1"/>
</dbReference>
<dbReference type="PANTHER" id="PTHR20959">
    <property type="entry name" value="TRANSPORT AND GOLGI ORGANIZATION PROTEIN 6 FAMILY MEMBER"/>
    <property type="match status" value="1"/>
</dbReference>
<feature type="compositionally biased region" description="Low complexity" evidence="2">
    <location>
        <begin position="784"/>
        <end position="797"/>
    </location>
</feature>
<comment type="similarity">
    <text evidence="1">Belongs to the Tango6 family.</text>
</comment>
<feature type="domain" description="TANGO6 HEAT repeat" evidence="5">
    <location>
        <begin position="315"/>
        <end position="585"/>
    </location>
</feature>
<protein>
    <submittedName>
        <fullName evidence="7">Transport and golgi organization 6 homolog</fullName>
    </submittedName>
</protein>
<dbReference type="OrthoDB" id="39591at2759"/>
<dbReference type="InterPro" id="IPR057407">
    <property type="entry name" value="HEAT_TANGO6"/>
</dbReference>
<reference evidence="7" key="1">
    <citation type="submission" date="2025-08" db="UniProtKB">
        <authorList>
            <consortium name="Ensembl"/>
        </authorList>
    </citation>
    <scope>IDENTIFICATION</scope>
</reference>
<feature type="domain" description="TANGO6 N-terminal" evidence="6">
    <location>
        <begin position="27"/>
        <end position="314"/>
    </location>
</feature>
<evidence type="ECO:0000259" key="5">
    <source>
        <dbReference type="Pfam" id="PF23565"/>
    </source>
</evidence>
<feature type="compositionally biased region" description="Basic and acidic residues" evidence="2">
    <location>
        <begin position="798"/>
        <end position="807"/>
    </location>
</feature>
<accession>A0A8C4U563</accession>
<dbReference type="GO" id="GO:0009306">
    <property type="term" value="P:protein secretion"/>
    <property type="evidence" value="ECO:0007669"/>
    <property type="project" value="TreeGrafter"/>
</dbReference>
<evidence type="ECO:0000259" key="6">
    <source>
        <dbReference type="Pfam" id="PF25267"/>
    </source>
</evidence>
<dbReference type="Gene3D" id="1.25.10.10">
    <property type="entry name" value="Leucine-rich Repeat Variant"/>
    <property type="match status" value="1"/>
</dbReference>
<feature type="domain" description="RNA polymerase II assembly factor Rtp1 C-terminal" evidence="4">
    <location>
        <begin position="830"/>
        <end position="945"/>
    </location>
</feature>
<dbReference type="InterPro" id="IPR016024">
    <property type="entry name" value="ARM-type_fold"/>
</dbReference>
<feature type="region of interest" description="Disordered" evidence="2">
    <location>
        <begin position="40"/>
        <end position="61"/>
    </location>
</feature>
<evidence type="ECO:0000313" key="8">
    <source>
        <dbReference type="Proteomes" id="UP000694562"/>
    </source>
</evidence>
<name>A0A8C4U563_FALTI</name>
<dbReference type="InterPro" id="IPR011989">
    <property type="entry name" value="ARM-like"/>
</dbReference>
<dbReference type="Ensembl" id="ENSFTIT00000007631.1">
    <property type="protein sequence ID" value="ENSFTIP00000007315.1"/>
    <property type="gene ID" value="ENSFTIG00000004988.1"/>
</dbReference>
<dbReference type="SUPFAM" id="SSF48371">
    <property type="entry name" value="ARM repeat"/>
    <property type="match status" value="1"/>
</dbReference>
<dbReference type="PANTHER" id="PTHR20959:SF1">
    <property type="entry name" value="TRANSPORT AND GOLGI ORGANIZATION PROTEIN 6 HOMOLOG"/>
    <property type="match status" value="1"/>
</dbReference>
<dbReference type="Pfam" id="PF10363">
    <property type="entry name" value="RTP1_C1"/>
    <property type="match status" value="1"/>
</dbReference>
<feature type="domain" description="RNA polymerase II assembly factor Rtp1 C-terminal" evidence="3">
    <location>
        <begin position="1036"/>
        <end position="1069"/>
    </location>
</feature>
<evidence type="ECO:0000313" key="7">
    <source>
        <dbReference type="Ensembl" id="ENSFTIP00000007315.1"/>
    </source>
</evidence>